<name>A0ABS1JDZ1_9BACL</name>
<dbReference type="InterPro" id="IPR007462">
    <property type="entry name" value="COV1-like"/>
</dbReference>
<dbReference type="RefSeq" id="WP_201636947.1">
    <property type="nucleotide sequence ID" value="NZ_JAEQNB010000005.1"/>
</dbReference>
<dbReference type="EMBL" id="JAEQNB010000005">
    <property type="protein sequence ID" value="MBL0388204.1"/>
    <property type="molecule type" value="Genomic_DNA"/>
</dbReference>
<accession>A0ABS1JDZ1</accession>
<feature type="transmembrane region" description="Helical" evidence="1">
    <location>
        <begin position="12"/>
        <end position="36"/>
    </location>
</feature>
<proteinExistence type="predicted"/>
<evidence type="ECO:0000313" key="3">
    <source>
        <dbReference type="Proteomes" id="UP000602284"/>
    </source>
</evidence>
<reference evidence="2 3" key="1">
    <citation type="submission" date="2021-01" db="EMBL/GenBank/DDBJ databases">
        <title>Tumebacillus sp. strain ITR2 16S ribosomal RNA gene Genome sequencing and assembly.</title>
        <authorList>
            <person name="Kang M."/>
        </authorList>
    </citation>
    <scope>NUCLEOTIDE SEQUENCE [LARGE SCALE GENOMIC DNA]</scope>
    <source>
        <strain evidence="2 3">ITR2</strain>
    </source>
</reference>
<evidence type="ECO:0000313" key="2">
    <source>
        <dbReference type="EMBL" id="MBL0388204.1"/>
    </source>
</evidence>
<keyword evidence="1" id="KW-0472">Membrane</keyword>
<gene>
    <name evidence="2" type="ORF">JJB07_16445</name>
</gene>
<dbReference type="PANTHER" id="PTHR31876:SF26">
    <property type="entry name" value="PROTEIN LIKE COV 2"/>
    <property type="match status" value="1"/>
</dbReference>
<comment type="caution">
    <text evidence="2">The sequence shown here is derived from an EMBL/GenBank/DDBJ whole genome shotgun (WGS) entry which is preliminary data.</text>
</comment>
<sequence>MKGLWKLIQNGVLIVAPVVMTIYAAYYIAAIVNSIGKNLISRTPFANWRGAGFAAMFLLVVLVGCLWQWPPIRRGIGVLERKMMRAPAISSFYRIVKEITRSVIGKKQPFTQVVLVQEAGGGKRIGLLTADNLEAVQLPKQLVAVYIPFATQLGGDLLLLPPESLEPVDMTVEAALRLCITGGVSVKY</sequence>
<dbReference type="Pfam" id="PF04367">
    <property type="entry name" value="DUF502"/>
    <property type="match status" value="1"/>
</dbReference>
<dbReference type="Proteomes" id="UP000602284">
    <property type="component" value="Unassembled WGS sequence"/>
</dbReference>
<keyword evidence="1" id="KW-0812">Transmembrane</keyword>
<organism evidence="2 3">
    <name type="scientific">Tumebacillus amylolyticus</name>
    <dbReference type="NCBI Taxonomy" id="2801339"/>
    <lineage>
        <taxon>Bacteria</taxon>
        <taxon>Bacillati</taxon>
        <taxon>Bacillota</taxon>
        <taxon>Bacilli</taxon>
        <taxon>Bacillales</taxon>
        <taxon>Alicyclobacillaceae</taxon>
        <taxon>Tumebacillus</taxon>
    </lineage>
</organism>
<keyword evidence="3" id="KW-1185">Reference proteome</keyword>
<dbReference type="PANTHER" id="PTHR31876">
    <property type="entry name" value="COV-LIKE PROTEIN 1"/>
    <property type="match status" value="1"/>
</dbReference>
<protein>
    <submittedName>
        <fullName evidence="2">DUF502 domain-containing protein</fullName>
    </submittedName>
</protein>
<feature type="transmembrane region" description="Helical" evidence="1">
    <location>
        <begin position="48"/>
        <end position="67"/>
    </location>
</feature>
<evidence type="ECO:0000256" key="1">
    <source>
        <dbReference type="SAM" id="Phobius"/>
    </source>
</evidence>
<keyword evidence="1" id="KW-1133">Transmembrane helix</keyword>